<name>A0A1D1V199_RAMVA</name>
<evidence type="ECO:0000313" key="3">
    <source>
        <dbReference type="Proteomes" id="UP000186922"/>
    </source>
</evidence>
<organism evidence="2 3">
    <name type="scientific">Ramazzottius varieornatus</name>
    <name type="common">Water bear</name>
    <name type="synonym">Tardigrade</name>
    <dbReference type="NCBI Taxonomy" id="947166"/>
    <lineage>
        <taxon>Eukaryota</taxon>
        <taxon>Metazoa</taxon>
        <taxon>Ecdysozoa</taxon>
        <taxon>Tardigrada</taxon>
        <taxon>Eutardigrada</taxon>
        <taxon>Parachela</taxon>
        <taxon>Hypsibioidea</taxon>
        <taxon>Ramazzottiidae</taxon>
        <taxon>Ramazzottius</taxon>
    </lineage>
</organism>
<reference evidence="2 3" key="1">
    <citation type="journal article" date="2016" name="Nat. Commun.">
        <title>Extremotolerant tardigrade genome and improved radiotolerance of human cultured cells by tardigrade-unique protein.</title>
        <authorList>
            <person name="Hashimoto T."/>
            <person name="Horikawa D.D."/>
            <person name="Saito Y."/>
            <person name="Kuwahara H."/>
            <person name="Kozuka-Hata H."/>
            <person name="Shin-I T."/>
            <person name="Minakuchi Y."/>
            <person name="Ohishi K."/>
            <person name="Motoyama A."/>
            <person name="Aizu T."/>
            <person name="Enomoto A."/>
            <person name="Kondo K."/>
            <person name="Tanaka S."/>
            <person name="Hara Y."/>
            <person name="Koshikawa S."/>
            <person name="Sagara H."/>
            <person name="Miura T."/>
            <person name="Yokobori S."/>
            <person name="Miyagawa K."/>
            <person name="Suzuki Y."/>
            <person name="Kubo T."/>
            <person name="Oyama M."/>
            <person name="Kohara Y."/>
            <person name="Fujiyama A."/>
            <person name="Arakawa K."/>
            <person name="Katayama T."/>
            <person name="Toyoda A."/>
            <person name="Kunieda T."/>
        </authorList>
    </citation>
    <scope>NUCLEOTIDE SEQUENCE [LARGE SCALE GENOMIC DNA]</scope>
    <source>
        <strain evidence="2 3">YOKOZUNA-1</strain>
    </source>
</reference>
<proteinExistence type="predicted"/>
<feature type="transmembrane region" description="Helical" evidence="1">
    <location>
        <begin position="72"/>
        <end position="92"/>
    </location>
</feature>
<dbReference type="EMBL" id="BDGG01000002">
    <property type="protein sequence ID" value="GAU92208.1"/>
    <property type="molecule type" value="Genomic_DNA"/>
</dbReference>
<comment type="caution">
    <text evidence="2">The sequence shown here is derived from an EMBL/GenBank/DDBJ whole genome shotgun (WGS) entry which is preliminary data.</text>
</comment>
<evidence type="ECO:0000313" key="2">
    <source>
        <dbReference type="EMBL" id="GAU92208.1"/>
    </source>
</evidence>
<keyword evidence="1" id="KW-0472">Membrane</keyword>
<keyword evidence="1" id="KW-0812">Transmembrane</keyword>
<keyword evidence="1" id="KW-1133">Transmembrane helix</keyword>
<accession>A0A1D1V199</accession>
<keyword evidence="3" id="KW-1185">Reference proteome</keyword>
<sequence>MALQLADYFFRQKSPQSFRKVVMIFKSVSLVWTDVPIGRLIREGGNPPPDGPACGIGGFLCPAPESPTIRDVSVGVVVTAVLLVITGGYTFVRSYRKPSLEYISQGD</sequence>
<dbReference type="AlphaFoldDB" id="A0A1D1V199"/>
<evidence type="ECO:0000256" key="1">
    <source>
        <dbReference type="SAM" id="Phobius"/>
    </source>
</evidence>
<dbReference type="Proteomes" id="UP000186922">
    <property type="component" value="Unassembled WGS sequence"/>
</dbReference>
<protein>
    <submittedName>
        <fullName evidence="2">Uncharacterized protein</fullName>
    </submittedName>
</protein>
<gene>
    <name evidence="2" type="primary">RvY_04320-1</name>
    <name evidence="2" type="synonym">RvY_04320.1</name>
    <name evidence="2" type="ORF">RvY_04320</name>
</gene>